<evidence type="ECO:0000313" key="9">
    <source>
        <dbReference type="Proteomes" id="UP000593737"/>
    </source>
</evidence>
<dbReference type="GO" id="GO:0003824">
    <property type="term" value="F:catalytic activity"/>
    <property type="evidence" value="ECO:0007669"/>
    <property type="project" value="InterPro"/>
</dbReference>
<comment type="cofactor">
    <cofactor evidence="1">
        <name>[4Fe-4S] cluster</name>
        <dbReference type="ChEBI" id="CHEBI:49883"/>
    </cofactor>
</comment>
<feature type="domain" description="B12-binding" evidence="6">
    <location>
        <begin position="202"/>
        <end position="294"/>
    </location>
</feature>
<gene>
    <name evidence="8" type="ORF">Nkreftii_001823</name>
</gene>
<reference evidence="8 9" key="1">
    <citation type="journal article" date="2020" name="ISME J.">
        <title>Enrichment and physiological characterization of a novel comammox Nitrospira indicates ammonium inhibition of complete nitrification.</title>
        <authorList>
            <person name="Sakoula D."/>
            <person name="Koch H."/>
            <person name="Frank J."/>
            <person name="Jetten M.S.M."/>
            <person name="van Kessel M.A.H.J."/>
            <person name="Lucker S."/>
        </authorList>
    </citation>
    <scope>NUCLEOTIDE SEQUENCE [LARGE SCALE GENOMIC DNA]</scope>
    <source>
        <strain evidence="8">Comreactor17</strain>
    </source>
</reference>
<sequence length="648" mass="74306">MSELLQIDGLAPLAGDTRKKSKVMLLFPPEWVPTAPYLALPSLTAVLREAGHTVIQRDINIGMWDHFFSMDFLIWVKARIGMQLKALQEKEKAGVLTERDVNHLAIVEQANERDVFDLVERAEDAKQIVRGERFYDAELLEGALNTFRETMTYISAAYFPASLVFYPMESNLGYRPGVSTEVFACLDDEHVNVYRDLCNQLVLPEVAKERPDVVGMSIGTQMQLLAGLTFAKMIKEAFPKIHIVVGGNIITRLQEDLVNHERFFTEVFDSAVLYEGEHALLWLIEALNRQRLLSSVPNLIYRDESGLHRNPEVYTEKTTALPLPDFEGMPLDRYFVPELIIPYLATRGCYWGRCTFCDHGQGYFDQYRGMPAQLVVEQIKVLRDTYHCRHFLFSDESYPPALFKKVSQLLVDQNVGIKWTTLIRFEETLQDQATWDLAAQAGCCTLYYGMESANERVLNLMDKHARKSVIERNLQMASRAGIWNHVMAFYGFPGETLEEAMETRQFVLDNQPVIHSLELFYFVAYRHTPMVRHPEKFGITIHKQEEYDLPLDYYYTLNDPSTLSCLDAMQLCEAFYARDFHPWAVRVNSREHVFLYISKFGTNQLPQIYAQQTQPVGSPEGVSGVVTWPVAQSHGEEGMSRVTSHDVE</sequence>
<dbReference type="GO" id="GO:0046872">
    <property type="term" value="F:metal ion binding"/>
    <property type="evidence" value="ECO:0007669"/>
    <property type="project" value="UniProtKB-KW"/>
</dbReference>
<dbReference type="Pfam" id="PF04055">
    <property type="entry name" value="Radical_SAM"/>
    <property type="match status" value="1"/>
</dbReference>
<dbReference type="GO" id="GO:0031419">
    <property type="term" value="F:cobalamin binding"/>
    <property type="evidence" value="ECO:0007669"/>
    <property type="project" value="InterPro"/>
</dbReference>
<dbReference type="GO" id="GO:0051536">
    <property type="term" value="F:iron-sulfur cluster binding"/>
    <property type="evidence" value="ECO:0007669"/>
    <property type="project" value="UniProtKB-KW"/>
</dbReference>
<dbReference type="PROSITE" id="PS51918">
    <property type="entry name" value="RADICAL_SAM"/>
    <property type="match status" value="1"/>
</dbReference>
<dbReference type="PANTHER" id="PTHR43409">
    <property type="entry name" value="ANAEROBIC MAGNESIUM-PROTOPORPHYRIN IX MONOMETHYL ESTER CYCLASE-RELATED"/>
    <property type="match status" value="1"/>
</dbReference>
<dbReference type="PANTHER" id="PTHR43409:SF7">
    <property type="entry name" value="BLL1977 PROTEIN"/>
    <property type="match status" value="1"/>
</dbReference>
<keyword evidence="2" id="KW-0949">S-adenosyl-L-methionine</keyword>
<dbReference type="SUPFAM" id="SSF102114">
    <property type="entry name" value="Radical SAM enzymes"/>
    <property type="match status" value="1"/>
</dbReference>
<dbReference type="InterPro" id="IPR058240">
    <property type="entry name" value="rSAM_sf"/>
</dbReference>
<dbReference type="SFLD" id="SFLDG01082">
    <property type="entry name" value="B12-binding_domain_containing"/>
    <property type="match status" value="1"/>
</dbReference>
<evidence type="ECO:0000259" key="6">
    <source>
        <dbReference type="PROSITE" id="PS51332"/>
    </source>
</evidence>
<keyword evidence="5" id="KW-0411">Iron-sulfur</keyword>
<keyword evidence="3" id="KW-0479">Metal-binding</keyword>
<dbReference type="InterPro" id="IPR006638">
    <property type="entry name" value="Elp3/MiaA/NifB-like_rSAM"/>
</dbReference>
<dbReference type="SMART" id="SM00729">
    <property type="entry name" value="Elp3"/>
    <property type="match status" value="1"/>
</dbReference>
<evidence type="ECO:0000259" key="7">
    <source>
        <dbReference type="PROSITE" id="PS51918"/>
    </source>
</evidence>
<dbReference type="SUPFAM" id="SSF52242">
    <property type="entry name" value="Cobalamin (vitamin B12)-binding domain"/>
    <property type="match status" value="1"/>
</dbReference>
<keyword evidence="4" id="KW-0408">Iron</keyword>
<dbReference type="EMBL" id="CP047423">
    <property type="protein sequence ID" value="QPD04049.1"/>
    <property type="molecule type" value="Genomic_DNA"/>
</dbReference>
<evidence type="ECO:0000256" key="2">
    <source>
        <dbReference type="ARBA" id="ARBA00022691"/>
    </source>
</evidence>
<dbReference type="Proteomes" id="UP000593737">
    <property type="component" value="Chromosome"/>
</dbReference>
<dbReference type="InterPro" id="IPR051198">
    <property type="entry name" value="BchE-like"/>
</dbReference>
<accession>A0A7S8IZF9</accession>
<dbReference type="AlphaFoldDB" id="A0A7S8IZF9"/>
<evidence type="ECO:0000256" key="1">
    <source>
        <dbReference type="ARBA" id="ARBA00001966"/>
    </source>
</evidence>
<organism evidence="8 9">
    <name type="scientific">Candidatus Nitrospira kreftii</name>
    <dbReference type="NCBI Taxonomy" id="2652173"/>
    <lineage>
        <taxon>Bacteria</taxon>
        <taxon>Pseudomonadati</taxon>
        <taxon>Nitrospirota</taxon>
        <taxon>Nitrospiria</taxon>
        <taxon>Nitrospirales</taxon>
        <taxon>Nitrospiraceae</taxon>
        <taxon>Nitrospira</taxon>
    </lineage>
</organism>
<evidence type="ECO:0000256" key="5">
    <source>
        <dbReference type="ARBA" id="ARBA00023014"/>
    </source>
</evidence>
<dbReference type="KEGG" id="nkf:Nkreftii_001823"/>
<name>A0A7S8IZF9_9BACT</name>
<evidence type="ECO:0000256" key="4">
    <source>
        <dbReference type="ARBA" id="ARBA00023004"/>
    </source>
</evidence>
<dbReference type="Gene3D" id="3.80.30.20">
    <property type="entry name" value="tm_1862 like domain"/>
    <property type="match status" value="1"/>
</dbReference>
<evidence type="ECO:0000313" key="8">
    <source>
        <dbReference type="EMBL" id="QPD04049.1"/>
    </source>
</evidence>
<protein>
    <submittedName>
        <fullName evidence="8">B12-binding domain-containing radical SAM protein</fullName>
    </submittedName>
</protein>
<dbReference type="InterPro" id="IPR036724">
    <property type="entry name" value="Cobalamin-bd_sf"/>
</dbReference>
<dbReference type="InterPro" id="IPR006158">
    <property type="entry name" value="Cobalamin-bd"/>
</dbReference>
<feature type="domain" description="Radical SAM core" evidence="7">
    <location>
        <begin position="334"/>
        <end position="560"/>
    </location>
</feature>
<dbReference type="InterPro" id="IPR023404">
    <property type="entry name" value="rSAM_horseshoe"/>
</dbReference>
<dbReference type="PROSITE" id="PS51332">
    <property type="entry name" value="B12_BINDING"/>
    <property type="match status" value="1"/>
</dbReference>
<evidence type="ECO:0000256" key="3">
    <source>
        <dbReference type="ARBA" id="ARBA00022723"/>
    </source>
</evidence>
<dbReference type="InterPro" id="IPR007197">
    <property type="entry name" value="rSAM"/>
</dbReference>
<dbReference type="Gene3D" id="3.40.50.280">
    <property type="entry name" value="Cobalamin-binding domain"/>
    <property type="match status" value="1"/>
</dbReference>
<dbReference type="SFLD" id="SFLDS00029">
    <property type="entry name" value="Radical_SAM"/>
    <property type="match status" value="1"/>
</dbReference>
<proteinExistence type="predicted"/>
<dbReference type="GO" id="GO:0005829">
    <property type="term" value="C:cytosol"/>
    <property type="evidence" value="ECO:0007669"/>
    <property type="project" value="TreeGrafter"/>
</dbReference>